<evidence type="ECO:0000313" key="4">
    <source>
        <dbReference type="Proteomes" id="UP000007800"/>
    </source>
</evidence>
<dbReference type="EMBL" id="GG680729">
    <property type="protein sequence ID" value="EER06342.1"/>
    <property type="molecule type" value="Genomic_DNA"/>
</dbReference>
<name>C5LA86_PERM5</name>
<evidence type="ECO:0000259" key="2">
    <source>
        <dbReference type="Pfam" id="PF02148"/>
    </source>
</evidence>
<dbReference type="GeneID" id="9065380"/>
<dbReference type="GO" id="GO:0007265">
    <property type="term" value="P:Ras protein signal transduction"/>
    <property type="evidence" value="ECO:0007669"/>
    <property type="project" value="TreeGrafter"/>
</dbReference>
<dbReference type="SUPFAM" id="SSF57850">
    <property type="entry name" value="RING/U-box"/>
    <property type="match status" value="1"/>
</dbReference>
<dbReference type="RefSeq" id="XP_002774526.1">
    <property type="nucleotide sequence ID" value="XM_002774480.1"/>
</dbReference>
<sequence>MTITEKYEFWAGNPSVHMSTGLIYVHDFDFNTKTGRSSSSSSSSSTAAGGVSVDYDGFEPTVLLCPSVPKDTPPTEVVAIWESYQAGVEQYKVLHGPYPESYLLLVLVGGSDSHANARQLVGGASSSLPLLEVTGCRIDGAISKSVDDVLAPVQLFAPVLTKDHQCSICLDPLLYSPSATSTGGQASCGGGGVALTILCGHAQYVASSNTRHGCDTQGYPSLIEETFLVDDRHHYTHAYAHFLESDHAFAMQVSTQSVFDFSEGGYVGLTGRASQDGCADGEGSDDSKDSCKKVKHVAKKILQGDEENIMSEFNEVYATLQESQQQHYEDIFEEIRARNRESYSNATGQRDEVLSRLCDAKDELDSVEEDRAQLRSEEEDIKASLERLRVDCSDLDDQRQELREEVARLKKDLQRRQIASTVRTKKLHDEKADLREQINDLKQYLSMRAQVRKSGATDADVQGSFVIAQNAGNRRARRGRR</sequence>
<dbReference type="InParanoid" id="C5LA86"/>
<evidence type="ECO:0000256" key="1">
    <source>
        <dbReference type="SAM" id="Coils"/>
    </source>
</evidence>
<dbReference type="PANTHER" id="PTHR24007">
    <property type="entry name" value="BRCA1-ASSOCIATED PROTEIN"/>
    <property type="match status" value="1"/>
</dbReference>
<feature type="coiled-coil region" evidence="1">
    <location>
        <begin position="364"/>
        <end position="444"/>
    </location>
</feature>
<dbReference type="GO" id="GO:0008270">
    <property type="term" value="F:zinc ion binding"/>
    <property type="evidence" value="ECO:0007669"/>
    <property type="project" value="InterPro"/>
</dbReference>
<dbReference type="GO" id="GO:0005737">
    <property type="term" value="C:cytoplasm"/>
    <property type="evidence" value="ECO:0007669"/>
    <property type="project" value="TreeGrafter"/>
</dbReference>
<accession>C5LA86</accession>
<organism evidence="4">
    <name type="scientific">Perkinsus marinus (strain ATCC 50983 / TXsc)</name>
    <dbReference type="NCBI Taxonomy" id="423536"/>
    <lineage>
        <taxon>Eukaryota</taxon>
        <taxon>Sar</taxon>
        <taxon>Alveolata</taxon>
        <taxon>Perkinsozoa</taxon>
        <taxon>Perkinsea</taxon>
        <taxon>Perkinsida</taxon>
        <taxon>Perkinsidae</taxon>
        <taxon>Perkinsus</taxon>
    </lineage>
</organism>
<evidence type="ECO:0000313" key="3">
    <source>
        <dbReference type="EMBL" id="EER06342.1"/>
    </source>
</evidence>
<dbReference type="Pfam" id="PF02148">
    <property type="entry name" value="zf-UBP"/>
    <property type="match status" value="1"/>
</dbReference>
<feature type="domain" description="UBP-type" evidence="2">
    <location>
        <begin position="232"/>
        <end position="267"/>
    </location>
</feature>
<keyword evidence="4" id="KW-1185">Reference proteome</keyword>
<dbReference type="AlphaFoldDB" id="C5LA86"/>
<dbReference type="GO" id="GO:0061630">
    <property type="term" value="F:ubiquitin protein ligase activity"/>
    <property type="evidence" value="ECO:0007669"/>
    <property type="project" value="TreeGrafter"/>
</dbReference>
<dbReference type="Proteomes" id="UP000007800">
    <property type="component" value="Unassembled WGS sequence"/>
</dbReference>
<dbReference type="PANTHER" id="PTHR24007:SF7">
    <property type="entry name" value="BRCA1-ASSOCIATED PROTEIN"/>
    <property type="match status" value="1"/>
</dbReference>
<keyword evidence="1" id="KW-0175">Coiled coil</keyword>
<reference evidence="3 4" key="1">
    <citation type="submission" date="2008-07" db="EMBL/GenBank/DDBJ databases">
        <authorList>
            <person name="El-Sayed N."/>
            <person name="Caler E."/>
            <person name="Inman J."/>
            <person name="Amedeo P."/>
            <person name="Hass B."/>
            <person name="Wortman J."/>
        </authorList>
    </citation>
    <scope>NUCLEOTIDE SEQUENCE [LARGE SCALE GENOMIC DNA]</scope>
    <source>
        <strain evidence="4">ATCC 50983 / TXsc</strain>
    </source>
</reference>
<dbReference type="OrthoDB" id="273556at2759"/>
<dbReference type="InterPro" id="IPR001607">
    <property type="entry name" value="Znf_UBP"/>
</dbReference>
<protein>
    <submittedName>
        <fullName evidence="3">BRCA1-associated protein, putative</fullName>
    </submittedName>
</protein>
<proteinExistence type="predicted"/>
<dbReference type="GO" id="GO:0016567">
    <property type="term" value="P:protein ubiquitination"/>
    <property type="evidence" value="ECO:0007669"/>
    <property type="project" value="TreeGrafter"/>
</dbReference>
<gene>
    <name evidence="3" type="ORF">Pmar_PMAR006109</name>
</gene>